<evidence type="ECO:0000313" key="3">
    <source>
        <dbReference type="Proteomes" id="UP000308365"/>
    </source>
</evidence>
<reference evidence="3" key="1">
    <citation type="journal article" date="2019" name="IScience">
        <title>Narwhal Genome Reveals Long-Term Low Genetic Diversity despite Current Large Abundance Size.</title>
        <authorList>
            <person name="Westbury M.V."/>
            <person name="Petersen B."/>
            <person name="Garde E."/>
            <person name="Heide-Jorgensen M.P."/>
            <person name="Lorenzen E.D."/>
        </authorList>
    </citation>
    <scope>NUCLEOTIDE SEQUENCE [LARGE SCALE GENOMIC DNA]</scope>
</reference>
<feature type="compositionally biased region" description="Basic and acidic residues" evidence="1">
    <location>
        <begin position="135"/>
        <end position="146"/>
    </location>
</feature>
<comment type="caution">
    <text evidence="2">The sequence shown here is derived from an EMBL/GenBank/DDBJ whole genome shotgun (WGS) entry which is preliminary data.</text>
</comment>
<organism evidence="2 3">
    <name type="scientific">Monodon monoceros</name>
    <name type="common">Narwhal</name>
    <name type="synonym">Ceratodon monodon</name>
    <dbReference type="NCBI Taxonomy" id="40151"/>
    <lineage>
        <taxon>Eukaryota</taxon>
        <taxon>Metazoa</taxon>
        <taxon>Chordata</taxon>
        <taxon>Craniata</taxon>
        <taxon>Vertebrata</taxon>
        <taxon>Euteleostomi</taxon>
        <taxon>Mammalia</taxon>
        <taxon>Eutheria</taxon>
        <taxon>Laurasiatheria</taxon>
        <taxon>Artiodactyla</taxon>
        <taxon>Whippomorpha</taxon>
        <taxon>Cetacea</taxon>
        <taxon>Odontoceti</taxon>
        <taxon>Monodontidae</taxon>
        <taxon>Monodon</taxon>
    </lineage>
</organism>
<name>A0A4U1FIV3_MONMO</name>
<dbReference type="EMBL" id="RWIC01000100">
    <property type="protein sequence ID" value="TKC49939.1"/>
    <property type="molecule type" value="Genomic_DNA"/>
</dbReference>
<feature type="non-terminal residue" evidence="2">
    <location>
        <position position="1"/>
    </location>
</feature>
<proteinExistence type="predicted"/>
<dbReference type="AlphaFoldDB" id="A0A4U1FIV3"/>
<gene>
    <name evidence="2" type="ORF">EI555_013791</name>
</gene>
<protein>
    <submittedName>
        <fullName evidence="2">Uncharacterized protein</fullName>
    </submittedName>
</protein>
<sequence>AWVRALSQPRKLSHSRLFPAPFGLQLRRWAEVRRGEVGRQCALECAQAVPRARQAGAGRSRFQMLPRSRGSWEDLFQATLKGHPPKKAEEKYPIIFHKFAPNAHLLLRPWKSNRKPNYFSSWSAERHSPLAPHSEPQRERGSRGQREAAPAHPGPLD</sequence>
<dbReference type="Proteomes" id="UP000308365">
    <property type="component" value="Unassembled WGS sequence"/>
</dbReference>
<accession>A0A4U1FIV3</accession>
<feature type="region of interest" description="Disordered" evidence="1">
    <location>
        <begin position="122"/>
        <end position="157"/>
    </location>
</feature>
<evidence type="ECO:0000313" key="2">
    <source>
        <dbReference type="EMBL" id="TKC49939.1"/>
    </source>
</evidence>
<evidence type="ECO:0000256" key="1">
    <source>
        <dbReference type="SAM" id="MobiDB-lite"/>
    </source>
</evidence>